<evidence type="ECO:0000313" key="2">
    <source>
        <dbReference type="Proteomes" id="UP000249218"/>
    </source>
</evidence>
<dbReference type="Proteomes" id="UP000249218">
    <property type="component" value="Unassembled WGS sequence"/>
</dbReference>
<sequence length="131" mass="13959">MATNTLNAQCLNRILPNCGPNILPLPVSETILPNQMIIGPNYAPPILEVPYGLETVITNHALPSTTIIQDSTVANNLANALQLLVVSNLLSNTLPTSTPEIIVPGFGSPLEYGLSPINPVIGPISPYNYIY</sequence>
<accession>A0A2W1BKI7</accession>
<keyword evidence="2" id="KW-1185">Reference proteome</keyword>
<evidence type="ECO:0000313" key="1">
    <source>
        <dbReference type="EMBL" id="PZC74164.1"/>
    </source>
</evidence>
<protein>
    <submittedName>
        <fullName evidence="1">Uncharacterized protein</fullName>
    </submittedName>
</protein>
<organism evidence="1 2">
    <name type="scientific">Helicoverpa armigera</name>
    <name type="common">Cotton bollworm</name>
    <name type="synonym">Heliothis armigera</name>
    <dbReference type="NCBI Taxonomy" id="29058"/>
    <lineage>
        <taxon>Eukaryota</taxon>
        <taxon>Metazoa</taxon>
        <taxon>Ecdysozoa</taxon>
        <taxon>Arthropoda</taxon>
        <taxon>Hexapoda</taxon>
        <taxon>Insecta</taxon>
        <taxon>Pterygota</taxon>
        <taxon>Neoptera</taxon>
        <taxon>Endopterygota</taxon>
        <taxon>Lepidoptera</taxon>
        <taxon>Glossata</taxon>
        <taxon>Ditrysia</taxon>
        <taxon>Noctuoidea</taxon>
        <taxon>Noctuidae</taxon>
        <taxon>Heliothinae</taxon>
        <taxon>Helicoverpa</taxon>
    </lineage>
</organism>
<gene>
    <name evidence="1" type="primary">HaOG208236</name>
    <name evidence="1" type="ORF">B5X24_HaOG208236</name>
</gene>
<dbReference type="AlphaFoldDB" id="A0A2W1BKI7"/>
<name>A0A2W1BKI7_HELAM</name>
<reference evidence="1 2" key="1">
    <citation type="journal article" date="2017" name="BMC Biol.">
        <title>Genomic innovations, transcriptional plasticity and gene loss underlying the evolution and divergence of two highly polyphagous and invasive Helicoverpa pest species.</title>
        <authorList>
            <person name="Pearce S.L."/>
            <person name="Clarke D.F."/>
            <person name="East P.D."/>
            <person name="Elfekih S."/>
            <person name="Gordon K.H."/>
            <person name="Jermiin L.S."/>
            <person name="McGaughran A."/>
            <person name="Oakeshott J.G."/>
            <person name="Papanikolaou A."/>
            <person name="Perera O.P."/>
            <person name="Rane R.V."/>
            <person name="Richards S."/>
            <person name="Tay W.T."/>
            <person name="Walsh T.K."/>
            <person name="Anderson A."/>
            <person name="Anderson C.J."/>
            <person name="Asgari S."/>
            <person name="Board P.G."/>
            <person name="Bretschneider A."/>
            <person name="Campbell P.M."/>
            <person name="Chertemps T."/>
            <person name="Christeller J.T."/>
            <person name="Coppin C.W."/>
            <person name="Downes S.J."/>
            <person name="Duan G."/>
            <person name="Farnsworth C.A."/>
            <person name="Good R.T."/>
            <person name="Han L.B."/>
            <person name="Han Y.C."/>
            <person name="Hatje K."/>
            <person name="Horne I."/>
            <person name="Huang Y.P."/>
            <person name="Hughes D.S."/>
            <person name="Jacquin-Joly E."/>
            <person name="James W."/>
            <person name="Jhangiani S."/>
            <person name="Kollmar M."/>
            <person name="Kuwar S.S."/>
            <person name="Li S."/>
            <person name="Liu N.Y."/>
            <person name="Maibeche M.T."/>
            <person name="Miller J.R."/>
            <person name="Montagne N."/>
            <person name="Perry T."/>
            <person name="Qu J."/>
            <person name="Song S.V."/>
            <person name="Sutton G.G."/>
            <person name="Vogel H."/>
            <person name="Walenz B.P."/>
            <person name="Xu W."/>
            <person name="Zhang H.J."/>
            <person name="Zou Z."/>
            <person name="Batterham P."/>
            <person name="Edwards O.R."/>
            <person name="Feyereisen R."/>
            <person name="Gibbs R.A."/>
            <person name="Heckel D.G."/>
            <person name="McGrath A."/>
            <person name="Robin C."/>
            <person name="Scherer S.E."/>
            <person name="Worley K.C."/>
            <person name="Wu Y.D."/>
        </authorList>
    </citation>
    <scope>NUCLEOTIDE SEQUENCE [LARGE SCALE GENOMIC DNA]</scope>
    <source>
        <strain evidence="1">Harm_GR_Male_#8</strain>
        <tissue evidence="1">Whole organism</tissue>
    </source>
</reference>
<proteinExistence type="predicted"/>
<dbReference type="EMBL" id="KZ150065">
    <property type="protein sequence ID" value="PZC74164.1"/>
    <property type="molecule type" value="Genomic_DNA"/>
</dbReference>